<dbReference type="Gene3D" id="6.10.340.10">
    <property type="match status" value="1"/>
</dbReference>
<proteinExistence type="predicted"/>
<keyword evidence="1" id="KW-0472">Membrane</keyword>
<feature type="transmembrane region" description="Helical" evidence="1">
    <location>
        <begin position="21"/>
        <end position="44"/>
    </location>
</feature>
<feature type="transmembrane region" description="Helical" evidence="1">
    <location>
        <begin position="74"/>
        <end position="92"/>
    </location>
</feature>
<dbReference type="AlphaFoldDB" id="A0A3B1DJ68"/>
<keyword evidence="1" id="KW-0812">Transmembrane</keyword>
<gene>
    <name evidence="3" type="ORF">MNBD_PLANCTO02-748</name>
</gene>
<dbReference type="GO" id="GO:0016020">
    <property type="term" value="C:membrane"/>
    <property type="evidence" value="ECO:0007669"/>
    <property type="project" value="InterPro"/>
</dbReference>
<feature type="domain" description="HAMP" evidence="2">
    <location>
        <begin position="96"/>
        <end position="148"/>
    </location>
</feature>
<dbReference type="InterPro" id="IPR003660">
    <property type="entry name" value="HAMP_dom"/>
</dbReference>
<evidence type="ECO:0000259" key="2">
    <source>
        <dbReference type="PROSITE" id="PS50885"/>
    </source>
</evidence>
<dbReference type="PROSITE" id="PS50885">
    <property type="entry name" value="HAMP"/>
    <property type="match status" value="1"/>
</dbReference>
<protein>
    <recommendedName>
        <fullName evidence="2">HAMP domain-containing protein</fullName>
    </recommendedName>
</protein>
<dbReference type="EMBL" id="UOGL01000028">
    <property type="protein sequence ID" value="VAX36048.1"/>
    <property type="molecule type" value="Genomic_DNA"/>
</dbReference>
<accession>A0A3B1DJ68</accession>
<dbReference type="SMART" id="SM00304">
    <property type="entry name" value="HAMP"/>
    <property type="match status" value="1"/>
</dbReference>
<sequence>MTDHNKPNRSRLFINNKIQGRALLQIAFYWGAYHIVLWHAMFLFRYFQYLAEVKQGGEALPFVDFFGGFVEQHYSMLICAALVFPFILWDALKFTHRIAGPLQRFQTTLKAMTEGRTAQRVQLRKGDLLFDLQESFNEYVDTLQFNDEAEEQTKTSETIQDKVSILENLMNKDDEKEICTECAIF</sequence>
<organism evidence="3">
    <name type="scientific">hydrothermal vent metagenome</name>
    <dbReference type="NCBI Taxonomy" id="652676"/>
    <lineage>
        <taxon>unclassified sequences</taxon>
        <taxon>metagenomes</taxon>
        <taxon>ecological metagenomes</taxon>
    </lineage>
</organism>
<dbReference type="GO" id="GO:0007165">
    <property type="term" value="P:signal transduction"/>
    <property type="evidence" value="ECO:0007669"/>
    <property type="project" value="InterPro"/>
</dbReference>
<name>A0A3B1DJ68_9ZZZZ</name>
<evidence type="ECO:0000313" key="3">
    <source>
        <dbReference type="EMBL" id="VAX36048.1"/>
    </source>
</evidence>
<evidence type="ECO:0000256" key="1">
    <source>
        <dbReference type="SAM" id="Phobius"/>
    </source>
</evidence>
<reference evidence="3" key="1">
    <citation type="submission" date="2018-06" db="EMBL/GenBank/DDBJ databases">
        <authorList>
            <person name="Zhirakovskaya E."/>
        </authorList>
    </citation>
    <scope>NUCLEOTIDE SEQUENCE</scope>
</reference>
<keyword evidence="1" id="KW-1133">Transmembrane helix</keyword>